<dbReference type="Proteomes" id="UP000574369">
    <property type="component" value="Unassembled WGS sequence"/>
</dbReference>
<protein>
    <recommendedName>
        <fullName evidence="3">DUF2345 domain-containing protein</fullName>
    </recommendedName>
</protein>
<keyword evidence="2" id="KW-1185">Reference proteome</keyword>
<accession>A0ABR6GXI0</accession>
<gene>
    <name evidence="1" type="ORF">FHS28_004171</name>
</gene>
<comment type="caution">
    <text evidence="1">The sequence shown here is derived from an EMBL/GenBank/DDBJ whole genome shotgun (WGS) entry which is preliminary data.</text>
</comment>
<evidence type="ECO:0000313" key="1">
    <source>
        <dbReference type="EMBL" id="MBB3196749.1"/>
    </source>
</evidence>
<name>A0ABR6GXI0_9BURK</name>
<dbReference type="EMBL" id="JACHXO010000008">
    <property type="protein sequence ID" value="MBB3196749.1"/>
    <property type="molecule type" value="Genomic_DNA"/>
</dbReference>
<evidence type="ECO:0008006" key="3">
    <source>
        <dbReference type="Google" id="ProtNLM"/>
    </source>
</evidence>
<dbReference type="RefSeq" id="WP_184295315.1">
    <property type="nucleotide sequence ID" value="NZ_JACHXO010000008.1"/>
</dbReference>
<reference evidence="1 2" key="1">
    <citation type="submission" date="2020-08" db="EMBL/GenBank/DDBJ databases">
        <title>Genomic Encyclopedia of Type Strains, Phase III (KMG-III): the genomes of soil and plant-associated and newly described type strains.</title>
        <authorList>
            <person name="Whitman W."/>
        </authorList>
    </citation>
    <scope>NUCLEOTIDE SEQUENCE [LARGE SCALE GENOMIC DNA]</scope>
    <source>
        <strain evidence="1 2">CECT 7247</strain>
    </source>
</reference>
<sequence length="82" mass="8978">MALLRDGRDDLSGLDSVPASANWELQVDGERCVLTARHELVLQCGKARLVLREDGRVELRGETVISEATYANKVRGGSVQLN</sequence>
<evidence type="ECO:0000313" key="2">
    <source>
        <dbReference type="Proteomes" id="UP000574369"/>
    </source>
</evidence>
<proteinExistence type="predicted"/>
<organism evidence="1 2">
    <name type="scientific">Roseateles terrae</name>
    <dbReference type="NCBI Taxonomy" id="431060"/>
    <lineage>
        <taxon>Bacteria</taxon>
        <taxon>Pseudomonadati</taxon>
        <taxon>Pseudomonadota</taxon>
        <taxon>Betaproteobacteria</taxon>
        <taxon>Burkholderiales</taxon>
        <taxon>Sphaerotilaceae</taxon>
        <taxon>Roseateles</taxon>
    </lineage>
</organism>